<sequence>MVLVAVYIIKTYRFFFSPDHGFFMRGRARTCRFYPSCSEYTINALTTYGFIKGIWCGMRRIGRCHPFSRHDIYDPVK</sequence>
<reference evidence="3" key="1">
    <citation type="submission" date="2017-09" db="EMBL/GenBank/DDBJ databases">
        <title>Depth-based differentiation of microbial function through sediment-hosted aquifers and enrichment of novel symbionts in the deep terrestrial subsurface.</title>
        <authorList>
            <person name="Probst A.J."/>
            <person name="Ladd B."/>
            <person name="Jarett J.K."/>
            <person name="Geller-Mcgrath D.E."/>
            <person name="Sieber C.M.K."/>
            <person name="Emerson J.B."/>
            <person name="Anantharaman K."/>
            <person name="Thomas B.C."/>
            <person name="Malmstrom R."/>
            <person name="Stieglmeier M."/>
            <person name="Klingl A."/>
            <person name="Woyke T."/>
            <person name="Ryan C.M."/>
            <person name="Banfield J.F."/>
        </authorList>
    </citation>
    <scope>NUCLEOTIDE SEQUENCE [LARGE SCALE GENOMIC DNA]</scope>
</reference>
<dbReference type="InterPro" id="IPR002696">
    <property type="entry name" value="Membr_insert_effic_factor_YidD"/>
</dbReference>
<name>A0A2M8KWD2_9BACT</name>
<dbReference type="Pfam" id="PF01809">
    <property type="entry name" value="YidD"/>
    <property type="match status" value="1"/>
</dbReference>
<comment type="subcellular location">
    <subcellularLocation>
        <location evidence="1">Cell membrane</location>
        <topology evidence="1">Peripheral membrane protein</topology>
        <orientation evidence="1">Cytoplasmic side</orientation>
    </subcellularLocation>
</comment>
<accession>A0A2M8KWD2</accession>
<dbReference type="NCBIfam" id="TIGR00278">
    <property type="entry name" value="membrane protein insertion efficiency factor YidD"/>
    <property type="match status" value="1"/>
</dbReference>
<comment type="similarity">
    <text evidence="1">Belongs to the UPF0161 family.</text>
</comment>
<evidence type="ECO:0000313" key="2">
    <source>
        <dbReference type="EMBL" id="PJE64211.1"/>
    </source>
</evidence>
<keyword evidence="1" id="KW-1003">Cell membrane</keyword>
<organism evidence="2 3">
    <name type="scientific">Candidatus Ryanbacteria bacterium CG10_big_fil_rev_8_21_14_0_10_43_42</name>
    <dbReference type="NCBI Taxonomy" id="1974864"/>
    <lineage>
        <taxon>Bacteria</taxon>
        <taxon>Candidatus Ryaniibacteriota</taxon>
    </lineage>
</organism>
<evidence type="ECO:0000256" key="1">
    <source>
        <dbReference type="HAMAP-Rule" id="MF_00386"/>
    </source>
</evidence>
<dbReference type="PANTHER" id="PTHR33383">
    <property type="entry name" value="MEMBRANE PROTEIN INSERTION EFFICIENCY FACTOR-RELATED"/>
    <property type="match status" value="1"/>
</dbReference>
<dbReference type="PANTHER" id="PTHR33383:SF1">
    <property type="entry name" value="MEMBRANE PROTEIN INSERTION EFFICIENCY FACTOR-RELATED"/>
    <property type="match status" value="1"/>
</dbReference>
<comment type="caution">
    <text evidence="2">The sequence shown here is derived from an EMBL/GenBank/DDBJ whole genome shotgun (WGS) entry which is preliminary data.</text>
</comment>
<comment type="function">
    <text evidence="1">Could be involved in insertion of integral membrane proteins into the membrane.</text>
</comment>
<keyword evidence="1" id="KW-0472">Membrane</keyword>
<gene>
    <name evidence="2" type="ORF">COU90_03880</name>
</gene>
<protein>
    <recommendedName>
        <fullName evidence="1">Putative membrane protein insertion efficiency factor</fullName>
    </recommendedName>
</protein>
<proteinExistence type="inferred from homology"/>
<evidence type="ECO:0000313" key="3">
    <source>
        <dbReference type="Proteomes" id="UP000229098"/>
    </source>
</evidence>
<dbReference type="AlphaFoldDB" id="A0A2M8KWD2"/>
<dbReference type="HAMAP" id="MF_00386">
    <property type="entry name" value="UPF0161_YidD"/>
    <property type="match status" value="1"/>
</dbReference>
<dbReference type="EMBL" id="PFEF01000008">
    <property type="protein sequence ID" value="PJE64211.1"/>
    <property type="molecule type" value="Genomic_DNA"/>
</dbReference>
<dbReference type="SMART" id="SM01234">
    <property type="entry name" value="Haemolytic"/>
    <property type="match status" value="1"/>
</dbReference>
<dbReference type="Proteomes" id="UP000229098">
    <property type="component" value="Unassembled WGS sequence"/>
</dbReference>
<dbReference type="GO" id="GO:0005886">
    <property type="term" value="C:plasma membrane"/>
    <property type="evidence" value="ECO:0007669"/>
    <property type="project" value="UniProtKB-SubCell"/>
</dbReference>